<evidence type="ECO:0000256" key="2">
    <source>
        <dbReference type="ARBA" id="ARBA00023136"/>
    </source>
</evidence>
<dbReference type="GO" id="GO:1990063">
    <property type="term" value="C:Bam protein complex"/>
    <property type="evidence" value="ECO:0007669"/>
    <property type="project" value="TreeGrafter"/>
</dbReference>
<reference evidence="8 9" key="1">
    <citation type="submission" date="2018-04" db="EMBL/GenBank/DDBJ databases">
        <title>Novel species isolated from glacier.</title>
        <authorList>
            <person name="Liu Q."/>
            <person name="Xin Y.-H."/>
        </authorList>
    </citation>
    <scope>NUCLEOTIDE SEQUENCE [LARGE SCALE GENOMIC DNA]</scope>
    <source>
        <strain evidence="8 9">GT1R17</strain>
    </source>
</reference>
<gene>
    <name evidence="4" type="primary">bamE</name>
    <name evidence="8" type="ORF">CJD38_05335</name>
</gene>
<feature type="compositionally biased region" description="Basic and acidic residues" evidence="5">
    <location>
        <begin position="129"/>
        <end position="150"/>
    </location>
</feature>
<comment type="subunit">
    <text evidence="4">Part of the Bam complex.</text>
</comment>
<dbReference type="PANTHER" id="PTHR37482:SF1">
    <property type="entry name" value="OUTER MEMBRANE PROTEIN ASSEMBLY FACTOR BAME"/>
    <property type="match status" value="1"/>
</dbReference>
<feature type="domain" description="Outer membrane protein assembly factor BamE" evidence="7">
    <location>
        <begin position="35"/>
        <end position="102"/>
    </location>
</feature>
<dbReference type="HAMAP" id="MF_00925">
    <property type="entry name" value="OM_assembly_BamE"/>
    <property type="match status" value="1"/>
</dbReference>
<dbReference type="RefSeq" id="WP_107939287.1">
    <property type="nucleotide sequence ID" value="NZ_QANS01000002.1"/>
</dbReference>
<evidence type="ECO:0000256" key="4">
    <source>
        <dbReference type="HAMAP-Rule" id="MF_00925"/>
    </source>
</evidence>
<dbReference type="InterPro" id="IPR007450">
    <property type="entry name" value="BamE_dom"/>
</dbReference>
<comment type="subcellular location">
    <subcellularLocation>
        <location evidence="4">Cell outer membrane</location>
        <topology evidence="4">Lipid-anchor</topology>
    </subcellularLocation>
</comment>
<dbReference type="GO" id="GO:0051205">
    <property type="term" value="P:protein insertion into membrane"/>
    <property type="evidence" value="ECO:0007669"/>
    <property type="project" value="UniProtKB-UniRule"/>
</dbReference>
<evidence type="ECO:0000256" key="1">
    <source>
        <dbReference type="ARBA" id="ARBA00022729"/>
    </source>
</evidence>
<dbReference type="Gene3D" id="3.30.1450.10">
    <property type="match status" value="1"/>
</dbReference>
<evidence type="ECO:0000256" key="3">
    <source>
        <dbReference type="ARBA" id="ARBA00023237"/>
    </source>
</evidence>
<keyword evidence="9" id="KW-1185">Reference proteome</keyword>
<keyword evidence="3 4" id="KW-0998">Cell outer membrane</keyword>
<feature type="chain" id="PRO_5015793450" description="Outer membrane protein assembly factor BamE" evidence="6">
    <location>
        <begin position="18"/>
        <end position="159"/>
    </location>
</feature>
<sequence>MRSFLILFAALSLGACATASNVVNRVVYKLPTRQGNVIDQKQLDQLQVGMTRDQVKFLMGTAVATGPFSEDRWDYIGYYKSPRGEVSERTVTLYFDANKLNKMEGVQIAGGAADNLGMQPPNAKAVIDQQKKEHMEDTRSQNERVTEKGDPSTPTNQAP</sequence>
<comment type="caution">
    <text evidence="8">The sequence shown here is derived from an EMBL/GenBank/DDBJ whole genome shotgun (WGS) entry which is preliminary data.</text>
</comment>
<dbReference type="GO" id="GO:0043165">
    <property type="term" value="P:Gram-negative-bacterium-type cell outer membrane assembly"/>
    <property type="evidence" value="ECO:0007669"/>
    <property type="project" value="UniProtKB-UniRule"/>
</dbReference>
<dbReference type="PANTHER" id="PTHR37482">
    <property type="entry name" value="OUTER MEMBRANE PROTEIN ASSEMBLY FACTOR BAME"/>
    <property type="match status" value="1"/>
</dbReference>
<dbReference type="InterPro" id="IPR026592">
    <property type="entry name" value="BamE"/>
</dbReference>
<name>A0A2T5MHN7_9GAMM</name>
<dbReference type="Proteomes" id="UP000244248">
    <property type="component" value="Unassembled WGS sequence"/>
</dbReference>
<dbReference type="InterPro" id="IPR037873">
    <property type="entry name" value="BamE-like"/>
</dbReference>
<keyword evidence="4" id="KW-0449">Lipoprotein</keyword>
<dbReference type="GO" id="GO:0030674">
    <property type="term" value="F:protein-macromolecule adaptor activity"/>
    <property type="evidence" value="ECO:0007669"/>
    <property type="project" value="TreeGrafter"/>
</dbReference>
<feature type="signal peptide" evidence="6">
    <location>
        <begin position="1"/>
        <end position="17"/>
    </location>
</feature>
<dbReference type="AlphaFoldDB" id="A0A2T5MHN7"/>
<protein>
    <recommendedName>
        <fullName evidence="4">Outer membrane protein assembly factor BamE</fullName>
    </recommendedName>
</protein>
<keyword evidence="2 4" id="KW-0472">Membrane</keyword>
<evidence type="ECO:0000259" key="7">
    <source>
        <dbReference type="Pfam" id="PF04355"/>
    </source>
</evidence>
<keyword evidence="1 4" id="KW-0732">Signal</keyword>
<evidence type="ECO:0000256" key="5">
    <source>
        <dbReference type="SAM" id="MobiDB-lite"/>
    </source>
</evidence>
<feature type="region of interest" description="Disordered" evidence="5">
    <location>
        <begin position="112"/>
        <end position="159"/>
    </location>
</feature>
<dbReference type="PROSITE" id="PS51257">
    <property type="entry name" value="PROKAR_LIPOPROTEIN"/>
    <property type="match status" value="1"/>
</dbReference>
<dbReference type="OrthoDB" id="9808250at2"/>
<evidence type="ECO:0000313" key="8">
    <source>
        <dbReference type="EMBL" id="PTU32095.1"/>
    </source>
</evidence>
<dbReference type="Pfam" id="PF04355">
    <property type="entry name" value="BamE"/>
    <property type="match status" value="1"/>
</dbReference>
<evidence type="ECO:0000313" key="9">
    <source>
        <dbReference type="Proteomes" id="UP000244248"/>
    </source>
</evidence>
<comment type="function">
    <text evidence="4">Part of the outer membrane protein assembly complex, which is involved in assembly and insertion of beta-barrel proteins into the outer membrane.</text>
</comment>
<accession>A0A2T5MHN7</accession>
<proteinExistence type="inferred from homology"/>
<organism evidence="8 9">
    <name type="scientific">Stenotrophobium rhamnosiphilum</name>
    <dbReference type="NCBI Taxonomy" id="2029166"/>
    <lineage>
        <taxon>Bacteria</taxon>
        <taxon>Pseudomonadati</taxon>
        <taxon>Pseudomonadota</taxon>
        <taxon>Gammaproteobacteria</taxon>
        <taxon>Nevskiales</taxon>
        <taxon>Nevskiaceae</taxon>
        <taxon>Stenotrophobium</taxon>
    </lineage>
</organism>
<dbReference type="EMBL" id="QANS01000002">
    <property type="protein sequence ID" value="PTU32095.1"/>
    <property type="molecule type" value="Genomic_DNA"/>
</dbReference>
<comment type="similarity">
    <text evidence="4">Belongs to the BamE family.</text>
</comment>
<keyword evidence="4" id="KW-0564">Palmitate</keyword>
<evidence type="ECO:0000256" key="6">
    <source>
        <dbReference type="SAM" id="SignalP"/>
    </source>
</evidence>